<comment type="caution">
    <text evidence="15">The sequence shown here is derived from an EMBL/GenBank/DDBJ whole genome shotgun (WGS) entry which is preliminary data.</text>
</comment>
<keyword evidence="16" id="KW-1185">Reference proteome</keyword>
<dbReference type="GO" id="GO:0003697">
    <property type="term" value="F:single-stranded DNA binding"/>
    <property type="evidence" value="ECO:0007669"/>
    <property type="project" value="TreeGrafter"/>
</dbReference>
<gene>
    <name evidence="15" type="ORF">DI09_1p60</name>
    <name evidence="14" type="ORF">DI09_91p60</name>
</gene>
<dbReference type="GO" id="GO:1902975">
    <property type="term" value="P:mitotic DNA replication initiation"/>
    <property type="evidence" value="ECO:0007669"/>
    <property type="project" value="TreeGrafter"/>
</dbReference>
<dbReference type="EMBL" id="JMKJ01000111">
    <property type="protein sequence ID" value="KGG52156.1"/>
    <property type="molecule type" value="Genomic_DNA"/>
</dbReference>
<dbReference type="AlphaFoldDB" id="A0A098VWM3"/>
<dbReference type="InterPro" id="IPR003593">
    <property type="entry name" value="AAA+_ATPase"/>
</dbReference>
<reference evidence="15 16" key="1">
    <citation type="submission" date="2014-04" db="EMBL/GenBank/DDBJ databases">
        <title>A new species of microsporidia sheds light on the evolution of extreme parasitism.</title>
        <authorList>
            <person name="Haag K.L."/>
            <person name="James T.Y."/>
            <person name="Larsson R."/>
            <person name="Schaer T.M."/>
            <person name="Refardt D."/>
            <person name="Pombert J.-F."/>
            <person name="Ebert D."/>
        </authorList>
    </citation>
    <scope>NUCLEOTIDE SEQUENCE [LARGE SCALE GENOMIC DNA]</scope>
    <source>
        <strain evidence="15 16">UGP3</strain>
        <tissue evidence="15">Spores</tissue>
    </source>
</reference>
<feature type="domain" description="MCM C-terminal AAA(+) ATPase" evidence="13">
    <location>
        <begin position="91"/>
        <end position="296"/>
    </location>
</feature>
<evidence type="ECO:0000313" key="15">
    <source>
        <dbReference type="EMBL" id="KGG52156.1"/>
    </source>
</evidence>
<dbReference type="PANTHER" id="PTHR11630:SF46">
    <property type="entry name" value="DNA REPLICATION LICENSING FACTOR MCM3-RELATED"/>
    <property type="match status" value="1"/>
</dbReference>
<evidence type="ECO:0000313" key="14">
    <source>
        <dbReference type="EMBL" id="KGG50045.1"/>
    </source>
</evidence>
<evidence type="ECO:0000256" key="4">
    <source>
        <dbReference type="ARBA" id="ARBA00022741"/>
    </source>
</evidence>
<dbReference type="GO" id="GO:0016787">
    <property type="term" value="F:hydrolase activity"/>
    <property type="evidence" value="ECO:0007669"/>
    <property type="project" value="UniProtKB-KW"/>
</dbReference>
<dbReference type="InterPro" id="IPR018525">
    <property type="entry name" value="MCM_CS"/>
</dbReference>
<comment type="function">
    <text evidence="11">Acts as component of the MCM2-7 complex (MCM complex) which is the replicative helicase essential for 'once per cell cycle' DNA replication initiation and elongation in eukaryotic cells. The active ATPase sites in the MCM2-7 ring are formed through the interaction surfaces of two neighboring subunits such that a critical structure of a conserved arginine finger motif is provided in trans relative to the ATP-binding site of the Walker A box of the adjacent subunit. The six ATPase active sites, however, are likely to contribute differentially to the complex helicase activity.</text>
</comment>
<evidence type="ECO:0000256" key="12">
    <source>
        <dbReference type="SAM" id="MobiDB-lite"/>
    </source>
</evidence>
<dbReference type="RefSeq" id="XP_013238651.1">
    <property type="nucleotide sequence ID" value="XM_013383197.1"/>
</dbReference>
<evidence type="ECO:0000256" key="7">
    <source>
        <dbReference type="ARBA" id="ARBA00022840"/>
    </source>
</evidence>
<dbReference type="InterPro" id="IPR008046">
    <property type="entry name" value="Mcm3"/>
</dbReference>
<dbReference type="GO" id="GO:0006279">
    <property type="term" value="P:premeiotic DNA replication"/>
    <property type="evidence" value="ECO:0007669"/>
    <property type="project" value="UniProtKB-ARBA"/>
</dbReference>
<dbReference type="SMART" id="SM00350">
    <property type="entry name" value="MCM"/>
    <property type="match status" value="1"/>
</dbReference>
<keyword evidence="6 11" id="KW-0347">Helicase</keyword>
<keyword evidence="3 11" id="KW-0235">DNA replication</keyword>
<protein>
    <recommendedName>
        <fullName evidence="11">DNA replication licensing factor MCM3</fullName>
        <ecNumber evidence="11">3.6.4.12</ecNumber>
    </recommendedName>
</protein>
<keyword evidence="7 10" id="KW-0067">ATP-binding</keyword>
<dbReference type="InterPro" id="IPR041562">
    <property type="entry name" value="MCM_lid"/>
</dbReference>
<sequence length="600" mass="65203">MPERAPPGQLPRAVEIILGEDLVDKAKPGDRVRIVGIYKGLATSAAGSAPAFFRGILVANAVRQLGREANMPVLTDLDIQQIKAVSQRPDLFTLLARSLAPSIWGHAAIKKAILLMLLGGVEKIVDQTHIRGDINLLMVGDPSTAKSQLLRFVLAIAPLAVATTGRGSTGVGLTAAVAVDRETGERRLEAGAMVLADRGVVCIDEFDKMSEGDRVAIHEVMEQQTVTIAKAGIHLSLNARCSVIAAANPIFSQYREHASPRENIRLPDSLLSRFDLLFIVLDRMNEKTDRMLAEHVLAMHSRVDTTNSEDAAGNSVDDAVFATHRYAATSYDHDVANADMDTGNDDAAASGDSDLLTLSFIRKYIHYAKVRMRPVLSSGAMEAIKAMYLAFRAKSEQSGRDQARTMPVTPRTLETLIRLSTAHAKARLSSIVEEVDTLVAEELVRFSLYKEVIPKCARRPKKTKPISQAGPEDEDQEAQGESNHSHTDNNSEIKQHSDGDDGDTFGFTEEPPSSVAMSLAQASEDGPSTNIQPTDAQILTIKSALLRVRAQNDSFVMLDALIEELHSDGVELPPGTVSVVLQQMETANQLMFRDGIIFFI</sequence>
<dbReference type="InterPro" id="IPR001208">
    <property type="entry name" value="MCM_dom"/>
</dbReference>
<dbReference type="GO" id="GO:0000727">
    <property type="term" value="P:double-strand break repair via break-induced replication"/>
    <property type="evidence" value="ECO:0007669"/>
    <property type="project" value="TreeGrafter"/>
</dbReference>
<evidence type="ECO:0000256" key="6">
    <source>
        <dbReference type="ARBA" id="ARBA00022806"/>
    </source>
</evidence>
<dbReference type="InterPro" id="IPR031327">
    <property type="entry name" value="MCM"/>
</dbReference>
<dbReference type="GO" id="GO:0017116">
    <property type="term" value="F:single-stranded DNA helicase activity"/>
    <property type="evidence" value="ECO:0007669"/>
    <property type="project" value="TreeGrafter"/>
</dbReference>
<dbReference type="Gene3D" id="2.40.50.140">
    <property type="entry name" value="Nucleic acid-binding proteins"/>
    <property type="match status" value="1"/>
</dbReference>
<dbReference type="PRINTS" id="PR01659">
    <property type="entry name" value="MCMPROTEIN3"/>
</dbReference>
<evidence type="ECO:0000313" key="16">
    <source>
        <dbReference type="Proteomes" id="UP000029725"/>
    </source>
</evidence>
<keyword evidence="8 10" id="KW-0238">DNA-binding</keyword>
<evidence type="ECO:0000256" key="3">
    <source>
        <dbReference type="ARBA" id="ARBA00022705"/>
    </source>
</evidence>
<dbReference type="GeneID" id="25261072"/>
<comment type="similarity">
    <text evidence="2 10">Belongs to the MCM family.</text>
</comment>
<dbReference type="HOGENOM" id="CLU_000995_6_0_1"/>
<dbReference type="Pfam" id="PF17855">
    <property type="entry name" value="MCM_lid"/>
    <property type="match status" value="1"/>
</dbReference>
<name>A0A098VWM3_9MICR</name>
<dbReference type="EC" id="3.6.4.12" evidence="11"/>
<dbReference type="PROSITE" id="PS50051">
    <property type="entry name" value="MCM_2"/>
    <property type="match status" value="1"/>
</dbReference>
<evidence type="ECO:0000256" key="2">
    <source>
        <dbReference type="ARBA" id="ARBA00008010"/>
    </source>
</evidence>
<evidence type="ECO:0000256" key="10">
    <source>
        <dbReference type="RuleBase" id="RU004070"/>
    </source>
</evidence>
<dbReference type="InterPro" id="IPR033762">
    <property type="entry name" value="MCM_OB"/>
</dbReference>
<dbReference type="GeneID" id="25258951"/>
<feature type="region of interest" description="Disordered" evidence="12">
    <location>
        <begin position="459"/>
        <end position="532"/>
    </location>
</feature>
<comment type="subunit">
    <text evidence="11">Component of the MCM2-7 complex.</text>
</comment>
<dbReference type="PANTHER" id="PTHR11630">
    <property type="entry name" value="DNA REPLICATION LICENSING FACTOR MCM FAMILY MEMBER"/>
    <property type="match status" value="1"/>
</dbReference>
<evidence type="ECO:0000259" key="13">
    <source>
        <dbReference type="PROSITE" id="PS50051"/>
    </source>
</evidence>
<dbReference type="SUPFAM" id="SSF52540">
    <property type="entry name" value="P-loop containing nucleoside triphosphate hydrolases"/>
    <property type="match status" value="1"/>
</dbReference>
<dbReference type="GO" id="GO:0005524">
    <property type="term" value="F:ATP binding"/>
    <property type="evidence" value="ECO:0007669"/>
    <property type="project" value="UniProtKB-UniRule"/>
</dbReference>
<dbReference type="Gene3D" id="3.40.50.300">
    <property type="entry name" value="P-loop containing nucleotide triphosphate hydrolases"/>
    <property type="match status" value="1"/>
</dbReference>
<dbReference type="SMART" id="SM00382">
    <property type="entry name" value="AAA"/>
    <property type="match status" value="1"/>
</dbReference>
<dbReference type="PROSITE" id="PS00847">
    <property type="entry name" value="MCM_1"/>
    <property type="match status" value="1"/>
</dbReference>
<dbReference type="GO" id="GO:0043596">
    <property type="term" value="C:nuclear replication fork"/>
    <property type="evidence" value="ECO:0007669"/>
    <property type="project" value="UniProtKB-ARBA"/>
</dbReference>
<dbReference type="PRINTS" id="PR01657">
    <property type="entry name" value="MCMFAMILY"/>
</dbReference>
<evidence type="ECO:0000256" key="5">
    <source>
        <dbReference type="ARBA" id="ARBA00022801"/>
    </source>
</evidence>
<dbReference type="RefSeq" id="XP_013236481.1">
    <property type="nucleotide sequence ID" value="XM_013381027.1"/>
</dbReference>
<dbReference type="InterPro" id="IPR012340">
    <property type="entry name" value="NA-bd_OB-fold"/>
</dbReference>
<keyword evidence="9 11" id="KW-0539">Nucleus</keyword>
<accession>A0A098VWM3</accession>
<dbReference type="Pfam" id="PF17207">
    <property type="entry name" value="MCM_OB"/>
    <property type="match status" value="1"/>
</dbReference>
<keyword evidence="5 11" id="KW-0378">Hydrolase</keyword>
<dbReference type="VEuPathDB" id="MicrosporidiaDB:DI09_1p60"/>
<evidence type="ECO:0000256" key="11">
    <source>
        <dbReference type="RuleBase" id="RU368061"/>
    </source>
</evidence>
<dbReference type="GO" id="GO:0006271">
    <property type="term" value="P:DNA strand elongation involved in DNA replication"/>
    <property type="evidence" value="ECO:0007669"/>
    <property type="project" value="TreeGrafter"/>
</dbReference>
<comment type="subcellular location">
    <subcellularLocation>
        <location evidence="1 11">Nucleus</location>
    </subcellularLocation>
</comment>
<dbReference type="GO" id="GO:0042555">
    <property type="term" value="C:MCM complex"/>
    <property type="evidence" value="ECO:0007669"/>
    <property type="project" value="UniProtKB-UniRule"/>
</dbReference>
<evidence type="ECO:0000256" key="8">
    <source>
        <dbReference type="ARBA" id="ARBA00023125"/>
    </source>
</evidence>
<dbReference type="SUPFAM" id="SSF50249">
    <property type="entry name" value="Nucleic acid-binding proteins"/>
    <property type="match status" value="1"/>
</dbReference>
<organism evidence="15 16">
    <name type="scientific">Mitosporidium daphniae</name>
    <dbReference type="NCBI Taxonomy" id="1485682"/>
    <lineage>
        <taxon>Eukaryota</taxon>
        <taxon>Fungi</taxon>
        <taxon>Fungi incertae sedis</taxon>
        <taxon>Microsporidia</taxon>
        <taxon>Mitosporidium</taxon>
    </lineage>
</organism>
<dbReference type="InterPro" id="IPR027417">
    <property type="entry name" value="P-loop_NTPase"/>
</dbReference>
<evidence type="ECO:0000256" key="1">
    <source>
        <dbReference type="ARBA" id="ARBA00004123"/>
    </source>
</evidence>
<dbReference type="GO" id="GO:0031261">
    <property type="term" value="C:DNA replication preinitiation complex"/>
    <property type="evidence" value="ECO:0007669"/>
    <property type="project" value="UniProtKB-ARBA"/>
</dbReference>
<dbReference type="Pfam" id="PF00493">
    <property type="entry name" value="MCM"/>
    <property type="match status" value="1"/>
</dbReference>
<keyword evidence="4 10" id="KW-0547">Nucleotide-binding</keyword>
<comment type="catalytic activity">
    <reaction evidence="11">
        <text>ATP + H2O = ADP + phosphate + H(+)</text>
        <dbReference type="Rhea" id="RHEA:13065"/>
        <dbReference type="ChEBI" id="CHEBI:15377"/>
        <dbReference type="ChEBI" id="CHEBI:15378"/>
        <dbReference type="ChEBI" id="CHEBI:30616"/>
        <dbReference type="ChEBI" id="CHEBI:43474"/>
        <dbReference type="ChEBI" id="CHEBI:456216"/>
        <dbReference type="EC" id="3.6.4.12"/>
    </reaction>
</comment>
<dbReference type="Proteomes" id="UP000029725">
    <property type="component" value="Unassembled WGS sequence"/>
</dbReference>
<dbReference type="OrthoDB" id="1882346at2759"/>
<dbReference type="VEuPathDB" id="MicrosporidiaDB:DI09_91p60"/>
<evidence type="ECO:0000256" key="9">
    <source>
        <dbReference type="ARBA" id="ARBA00023242"/>
    </source>
</evidence>
<dbReference type="EMBL" id="JMKJ01000603">
    <property type="protein sequence ID" value="KGG50045.1"/>
    <property type="molecule type" value="Genomic_DNA"/>
</dbReference>
<dbReference type="GO" id="GO:0005656">
    <property type="term" value="C:nuclear pre-replicative complex"/>
    <property type="evidence" value="ECO:0007669"/>
    <property type="project" value="UniProtKB-ARBA"/>
</dbReference>
<feature type="compositionally biased region" description="Basic and acidic residues" evidence="12">
    <location>
        <begin position="483"/>
        <end position="499"/>
    </location>
</feature>
<proteinExistence type="inferred from homology"/>